<gene>
    <name evidence="4" type="ORF">FQN60_008827</name>
</gene>
<feature type="region of interest" description="Disordered" evidence="1">
    <location>
        <begin position="270"/>
        <end position="291"/>
    </location>
</feature>
<keyword evidence="5" id="KW-1185">Reference proteome</keyword>
<evidence type="ECO:0000256" key="1">
    <source>
        <dbReference type="SAM" id="MobiDB-lite"/>
    </source>
</evidence>
<dbReference type="PROSITE" id="PS50835">
    <property type="entry name" value="IG_LIKE"/>
    <property type="match status" value="1"/>
</dbReference>
<dbReference type="AlphaFoldDB" id="A0A5J5CK53"/>
<feature type="region of interest" description="Disordered" evidence="1">
    <location>
        <begin position="1"/>
        <end position="71"/>
    </location>
</feature>
<evidence type="ECO:0000256" key="2">
    <source>
        <dbReference type="SAM" id="Phobius"/>
    </source>
</evidence>
<proteinExistence type="predicted"/>
<feature type="compositionally biased region" description="Acidic residues" evidence="1">
    <location>
        <begin position="350"/>
        <end position="359"/>
    </location>
</feature>
<keyword evidence="2" id="KW-0472">Membrane</keyword>
<feature type="compositionally biased region" description="Basic and acidic residues" evidence="1">
    <location>
        <begin position="57"/>
        <end position="71"/>
    </location>
</feature>
<dbReference type="InterPro" id="IPR007110">
    <property type="entry name" value="Ig-like_dom"/>
</dbReference>
<evidence type="ECO:0000313" key="4">
    <source>
        <dbReference type="EMBL" id="KAA8582087.1"/>
    </source>
</evidence>
<organism evidence="4 5">
    <name type="scientific">Etheostoma spectabile</name>
    <name type="common">orangethroat darter</name>
    <dbReference type="NCBI Taxonomy" id="54343"/>
    <lineage>
        <taxon>Eukaryota</taxon>
        <taxon>Metazoa</taxon>
        <taxon>Chordata</taxon>
        <taxon>Craniata</taxon>
        <taxon>Vertebrata</taxon>
        <taxon>Euteleostomi</taxon>
        <taxon>Actinopterygii</taxon>
        <taxon>Neopterygii</taxon>
        <taxon>Teleostei</taxon>
        <taxon>Neoteleostei</taxon>
        <taxon>Acanthomorphata</taxon>
        <taxon>Eupercaria</taxon>
        <taxon>Perciformes</taxon>
        <taxon>Percoidei</taxon>
        <taxon>Percidae</taxon>
        <taxon>Etheostomatinae</taxon>
        <taxon>Etheostoma</taxon>
    </lineage>
</organism>
<feature type="domain" description="Ig-like" evidence="3">
    <location>
        <begin position="115"/>
        <end position="196"/>
    </location>
</feature>
<evidence type="ECO:0000313" key="5">
    <source>
        <dbReference type="Proteomes" id="UP000327493"/>
    </source>
</evidence>
<dbReference type="InterPro" id="IPR013783">
    <property type="entry name" value="Ig-like_fold"/>
</dbReference>
<dbReference type="Gene3D" id="2.60.40.10">
    <property type="entry name" value="Immunoglobulins"/>
    <property type="match status" value="1"/>
</dbReference>
<feature type="compositionally biased region" description="Basic residues" evidence="1">
    <location>
        <begin position="17"/>
        <end position="31"/>
    </location>
</feature>
<dbReference type="SUPFAM" id="SSF48726">
    <property type="entry name" value="Immunoglobulin"/>
    <property type="match status" value="1"/>
</dbReference>
<reference evidence="4 5" key="1">
    <citation type="submission" date="2019-08" db="EMBL/GenBank/DDBJ databases">
        <title>A chromosome-level genome assembly, high-density linkage maps, and genome scans reveal the genomic architecture of hybrid incompatibilities underlying speciation via character displacement in darters (Percidae: Etheostominae).</title>
        <authorList>
            <person name="Moran R.L."/>
            <person name="Catchen J.M."/>
            <person name="Fuller R.C."/>
        </authorList>
    </citation>
    <scope>NUCLEOTIDE SEQUENCE [LARGE SCALE GENOMIC DNA]</scope>
    <source>
        <strain evidence="4">EspeVRDwgs_2016</strain>
        <tissue evidence="4">Muscle</tissue>
    </source>
</reference>
<sequence>MRRMLAAARKTVTSHRLPQKPKKATRHHRDNQRRESSKMPAAAELRPQWLSDEEETEGKREREREREKEREREVPLSSLCHSFLDIRCASTILSDVCTQIREALYLLYLAFSNLQLVVALAVGLVATPDYPVAAGQKVDLHCRAFTIPVSFMWSWQRMENQTWQDVGTDRDMMTLTKPEQSGLYRCRGKSNFTQMSMVFLDLKSHQINYRIQNAVEGHKNQSELMSVVQCLKSLLVPVYVAPALCDLQHCQCPEALNDMGPGDCPVSVDADGPEEEDGAVGVDEEQRTSQPAHEVCVDPVAMPTVIVNPEGKGTDKKEISDGQVCHVDADFAHGLGFTEAAQHKQHIEVSEEAQDEDDAIDNREKD</sequence>
<dbReference type="Proteomes" id="UP000327493">
    <property type="component" value="Chromosome 20"/>
</dbReference>
<feature type="transmembrane region" description="Helical" evidence="2">
    <location>
        <begin position="103"/>
        <end position="126"/>
    </location>
</feature>
<dbReference type="InterPro" id="IPR036179">
    <property type="entry name" value="Ig-like_dom_sf"/>
</dbReference>
<keyword evidence="2" id="KW-1133">Transmembrane helix</keyword>
<evidence type="ECO:0000259" key="3">
    <source>
        <dbReference type="PROSITE" id="PS50835"/>
    </source>
</evidence>
<feature type="region of interest" description="Disordered" evidence="1">
    <location>
        <begin position="344"/>
        <end position="366"/>
    </location>
</feature>
<protein>
    <recommendedName>
        <fullName evidence="3">Ig-like domain-containing protein</fullName>
    </recommendedName>
</protein>
<comment type="caution">
    <text evidence="4">The sequence shown here is derived from an EMBL/GenBank/DDBJ whole genome shotgun (WGS) entry which is preliminary data.</text>
</comment>
<dbReference type="EMBL" id="VOFY01000020">
    <property type="protein sequence ID" value="KAA8582087.1"/>
    <property type="molecule type" value="Genomic_DNA"/>
</dbReference>
<keyword evidence="2" id="KW-0812">Transmembrane</keyword>
<name>A0A5J5CK53_9PERO</name>
<feature type="non-terminal residue" evidence="4">
    <location>
        <position position="366"/>
    </location>
</feature>
<accession>A0A5J5CK53</accession>